<dbReference type="InterPro" id="IPR036922">
    <property type="entry name" value="Rieske_2Fe-2S_sf"/>
</dbReference>
<dbReference type="GO" id="GO:0051537">
    <property type="term" value="F:2 iron, 2 sulfur cluster binding"/>
    <property type="evidence" value="ECO:0007669"/>
    <property type="project" value="InterPro"/>
</dbReference>
<comment type="caution">
    <text evidence="4">The sequence shown here is derived from an EMBL/GenBank/DDBJ whole genome shotgun (WGS) entry which is preliminary data.</text>
</comment>
<evidence type="ECO:0000256" key="2">
    <source>
        <dbReference type="ARBA" id="ARBA00023063"/>
    </source>
</evidence>
<dbReference type="Pfam" id="PF13806">
    <property type="entry name" value="Rieske_2"/>
    <property type="match status" value="1"/>
</dbReference>
<dbReference type="CDD" id="cd03529">
    <property type="entry name" value="Rieske_NirD"/>
    <property type="match status" value="1"/>
</dbReference>
<reference evidence="4" key="1">
    <citation type="submission" date="2022-11" db="EMBL/GenBank/DDBJ databases">
        <title>Larsenimonas rhizosphaerae sp. nov., isolated from a tidal mudflat.</title>
        <authorList>
            <person name="Lee S.D."/>
            <person name="Kim I.S."/>
        </authorList>
    </citation>
    <scope>NUCLEOTIDE SEQUENCE</scope>
    <source>
        <strain evidence="4">GH2-1</strain>
    </source>
</reference>
<organism evidence="4 5">
    <name type="scientific">Larsenimonas rhizosphaerae</name>
    <dbReference type="NCBI Taxonomy" id="2944682"/>
    <lineage>
        <taxon>Bacteria</taxon>
        <taxon>Pseudomonadati</taxon>
        <taxon>Pseudomonadota</taxon>
        <taxon>Gammaproteobacteria</taxon>
        <taxon>Oceanospirillales</taxon>
        <taxon>Halomonadaceae</taxon>
        <taxon>Larsenimonas</taxon>
    </lineage>
</organism>
<name>A0AA41ZL56_9GAMM</name>
<sequence>MSTSCAAPHTTDAVYLCHRRDLVAGSGVVAWYNGHQIALFHLPARPGEADVTDPHENATDRGEALYALDNHDPFSGANVIGRGIIGHVNGEAVVASPIYKQHFRLRDGVCLEDPEKRLTTWPVCLRGDDVLLE</sequence>
<dbReference type="GO" id="GO:0042128">
    <property type="term" value="P:nitrate assimilation"/>
    <property type="evidence" value="ECO:0007669"/>
    <property type="project" value="UniProtKB-KW"/>
</dbReference>
<evidence type="ECO:0000259" key="3">
    <source>
        <dbReference type="Pfam" id="PF13806"/>
    </source>
</evidence>
<keyword evidence="1" id="KW-0560">Oxidoreductase</keyword>
<proteinExistence type="predicted"/>
<dbReference type="Gene3D" id="2.102.10.10">
    <property type="entry name" value="Rieske [2Fe-2S] iron-sulphur domain"/>
    <property type="match status" value="1"/>
</dbReference>
<evidence type="ECO:0000313" key="5">
    <source>
        <dbReference type="Proteomes" id="UP001165678"/>
    </source>
</evidence>
<dbReference type="PROSITE" id="PS51300">
    <property type="entry name" value="NIRD"/>
    <property type="match status" value="1"/>
</dbReference>
<dbReference type="Proteomes" id="UP001165678">
    <property type="component" value="Unassembled WGS sequence"/>
</dbReference>
<keyword evidence="5" id="KW-1185">Reference proteome</keyword>
<dbReference type="PANTHER" id="PTHR40562:SF1">
    <property type="entry name" value="NITRITE REDUCTASE (NADH) SMALL SUBUNIT"/>
    <property type="match status" value="1"/>
</dbReference>
<dbReference type="EMBL" id="JAPIVE010000002">
    <property type="protein sequence ID" value="MCX2524081.1"/>
    <property type="molecule type" value="Genomic_DNA"/>
</dbReference>
<dbReference type="InterPro" id="IPR017881">
    <property type="entry name" value="NirD"/>
</dbReference>
<keyword evidence="2" id="KW-0534">Nitrate assimilation</keyword>
<dbReference type="SUPFAM" id="SSF50022">
    <property type="entry name" value="ISP domain"/>
    <property type="match status" value="1"/>
</dbReference>
<dbReference type="AlphaFoldDB" id="A0AA41ZL56"/>
<dbReference type="InterPro" id="IPR012748">
    <property type="entry name" value="Rieske-like_NirD"/>
</dbReference>
<evidence type="ECO:0000256" key="1">
    <source>
        <dbReference type="ARBA" id="ARBA00023002"/>
    </source>
</evidence>
<gene>
    <name evidence="4" type="ORF">OQ287_07505</name>
</gene>
<feature type="domain" description="Rieske-like [2Fe-2S]" evidence="3">
    <location>
        <begin position="16"/>
        <end position="132"/>
    </location>
</feature>
<protein>
    <submittedName>
        <fullName evidence="4">Nitrite reductase (NAD(P)H) small subunit family protein</fullName>
    </submittedName>
</protein>
<evidence type="ECO:0000313" key="4">
    <source>
        <dbReference type="EMBL" id="MCX2524081.1"/>
    </source>
</evidence>
<dbReference type="PANTHER" id="PTHR40562">
    <property type="match status" value="1"/>
</dbReference>
<dbReference type="GO" id="GO:0008942">
    <property type="term" value="F:nitrite reductase [NAD(P)H] activity"/>
    <property type="evidence" value="ECO:0007669"/>
    <property type="project" value="InterPro"/>
</dbReference>
<dbReference type="RefSeq" id="WP_250934964.1">
    <property type="nucleotide sequence ID" value="NZ_JAMLJK010000001.1"/>
</dbReference>
<accession>A0AA41ZL56</accession>